<dbReference type="PANTHER" id="PTHR33525:SF6">
    <property type="entry name" value="HDOD DOMAIN-CONTAINING PROTEIN"/>
    <property type="match status" value="1"/>
</dbReference>
<dbReference type="AlphaFoldDB" id="A0A919FBF8"/>
<dbReference type="Pfam" id="PF08668">
    <property type="entry name" value="HDOD"/>
    <property type="match status" value="1"/>
</dbReference>
<dbReference type="Gene3D" id="1.10.3210.10">
    <property type="entry name" value="Hypothetical protein af1432"/>
    <property type="match status" value="1"/>
</dbReference>
<dbReference type="SUPFAM" id="SSF109604">
    <property type="entry name" value="HD-domain/PDEase-like"/>
    <property type="match status" value="1"/>
</dbReference>
<dbReference type="InterPro" id="IPR013976">
    <property type="entry name" value="HDOD"/>
</dbReference>
<dbReference type="Proteomes" id="UP000623958">
    <property type="component" value="Unassembled WGS sequence"/>
</dbReference>
<dbReference type="InterPro" id="IPR052340">
    <property type="entry name" value="RNase_Y/CdgJ"/>
</dbReference>
<dbReference type="PANTHER" id="PTHR33525">
    <property type="match status" value="1"/>
</dbReference>
<gene>
    <name evidence="3" type="ORF">GCM10009090_33660</name>
</gene>
<accession>A0A919FBF8</accession>
<dbReference type="EMBL" id="BNBA01000037">
    <property type="protein sequence ID" value="GHH59480.1"/>
    <property type="molecule type" value="Genomic_DNA"/>
</dbReference>
<reference evidence="3" key="2">
    <citation type="submission" date="2020-09" db="EMBL/GenBank/DDBJ databases">
        <authorList>
            <person name="Sun Q."/>
            <person name="Ohkuma M."/>
        </authorList>
    </citation>
    <scope>NUCLEOTIDE SEQUENCE</scope>
    <source>
        <strain evidence="3">JCM 13306</strain>
    </source>
</reference>
<evidence type="ECO:0000256" key="1">
    <source>
        <dbReference type="SAM" id="MobiDB-lite"/>
    </source>
</evidence>
<organism evidence="3 4">
    <name type="scientific">Xanthomonas boreopolis</name>
    <dbReference type="NCBI Taxonomy" id="86183"/>
    <lineage>
        <taxon>Bacteria</taxon>
        <taxon>Pseudomonadati</taxon>
        <taxon>Pseudomonadota</taxon>
        <taxon>Gammaproteobacteria</taxon>
        <taxon>Lysobacterales</taxon>
        <taxon>Lysobacteraceae</taxon>
        <taxon>Xanthomonas</taxon>
    </lineage>
</organism>
<feature type="domain" description="HDOD" evidence="2">
    <location>
        <begin position="103"/>
        <end position="294"/>
    </location>
</feature>
<comment type="caution">
    <text evidence="3">The sequence shown here is derived from an EMBL/GenBank/DDBJ whole genome shotgun (WGS) entry which is preliminary data.</text>
</comment>
<protein>
    <recommendedName>
        <fullName evidence="2">HDOD domain-containing protein</fullName>
    </recommendedName>
</protein>
<dbReference type="RefSeq" id="WP_434026784.1">
    <property type="nucleotide sequence ID" value="NZ_BNBA01000037.1"/>
</dbReference>
<name>A0A919FBF8_9XANT</name>
<feature type="compositionally biased region" description="Pro residues" evidence="1">
    <location>
        <begin position="40"/>
        <end position="52"/>
    </location>
</feature>
<evidence type="ECO:0000259" key="2">
    <source>
        <dbReference type="PROSITE" id="PS51833"/>
    </source>
</evidence>
<sequence length="358" mass="38414">MIPALLPIAVVLAVVLLLWWQRRRRRDEASAGSAGTDAGPLPPPTLARPAPPPLRPLLRRMYAAVMDTPALAEESPCPDEAQAHVLAAAGDVLDRLDVRPQQMPRRPHLLPQLMRTVNDPNASGRDIAAIIARDPALAANLLRIANSALYRPQGQPLENLERAVVQVGTEGVRQIVATALMQPVLDLDGYLFDRLPAAVWDFALRSAAATAGYARRRRGDALSAQLVGLLHGLGAVVAMRVLRDEYASRPGIEPDLGVAAALVDRYTAVTARTIAIGWKMPPALAAALDEQRPERDAVAPATPLGTALRYGRMAAALAILVRTGAETEEHALAQLAALEPDVDANARLWKRLVAPNIE</sequence>
<proteinExistence type="predicted"/>
<evidence type="ECO:0000313" key="3">
    <source>
        <dbReference type="EMBL" id="GHH59480.1"/>
    </source>
</evidence>
<dbReference type="PROSITE" id="PS51833">
    <property type="entry name" value="HDOD"/>
    <property type="match status" value="1"/>
</dbReference>
<reference evidence="3" key="1">
    <citation type="journal article" date="2014" name="Int. J. Syst. Evol. Microbiol.">
        <title>Complete genome sequence of Corynebacterium casei LMG S-19264T (=DSM 44701T), isolated from a smear-ripened cheese.</title>
        <authorList>
            <consortium name="US DOE Joint Genome Institute (JGI-PGF)"/>
            <person name="Walter F."/>
            <person name="Albersmeier A."/>
            <person name="Kalinowski J."/>
            <person name="Ruckert C."/>
        </authorList>
    </citation>
    <scope>NUCLEOTIDE SEQUENCE</scope>
    <source>
        <strain evidence="3">JCM 13306</strain>
    </source>
</reference>
<evidence type="ECO:0000313" key="4">
    <source>
        <dbReference type="Proteomes" id="UP000623958"/>
    </source>
</evidence>
<keyword evidence="4" id="KW-1185">Reference proteome</keyword>
<feature type="region of interest" description="Disordered" evidence="1">
    <location>
        <begin position="28"/>
        <end position="52"/>
    </location>
</feature>